<dbReference type="AlphaFoldDB" id="A0A178W5C6"/>
<proteinExistence type="predicted"/>
<dbReference type="Proteomes" id="UP000078284">
    <property type="component" value="Chromosome 1"/>
</dbReference>
<comment type="caution">
    <text evidence="1">The sequence shown here is derived from an EMBL/GenBank/DDBJ whole genome shotgun (WGS) entry which is preliminary data.</text>
</comment>
<gene>
    <name evidence="1" type="ordered locus">AXX17_At1g51320</name>
</gene>
<evidence type="ECO:0000313" key="2">
    <source>
        <dbReference type="Proteomes" id="UP000078284"/>
    </source>
</evidence>
<reference evidence="2" key="1">
    <citation type="journal article" date="2016" name="Proc. Natl. Acad. Sci. U.S.A.">
        <title>Chromosome-level assembly of Arabidopsis thaliana Ler reveals the extent of translocation and inversion polymorphisms.</title>
        <authorList>
            <person name="Zapata L."/>
            <person name="Ding J."/>
            <person name="Willing E.M."/>
            <person name="Hartwig B."/>
            <person name="Bezdan D."/>
            <person name="Jiao W.B."/>
            <person name="Patel V."/>
            <person name="Velikkakam James G."/>
            <person name="Koornneef M."/>
            <person name="Ossowski S."/>
            <person name="Schneeberger K."/>
        </authorList>
    </citation>
    <scope>NUCLEOTIDE SEQUENCE [LARGE SCALE GENOMIC DNA]</scope>
    <source>
        <strain evidence="2">cv. Landsberg erecta</strain>
    </source>
</reference>
<evidence type="ECO:0000313" key="1">
    <source>
        <dbReference type="EMBL" id="OAP12715.1"/>
    </source>
</evidence>
<organism evidence="1 2">
    <name type="scientific">Arabidopsis thaliana</name>
    <name type="common">Mouse-ear cress</name>
    <dbReference type="NCBI Taxonomy" id="3702"/>
    <lineage>
        <taxon>Eukaryota</taxon>
        <taxon>Viridiplantae</taxon>
        <taxon>Streptophyta</taxon>
        <taxon>Embryophyta</taxon>
        <taxon>Tracheophyta</taxon>
        <taxon>Spermatophyta</taxon>
        <taxon>Magnoliopsida</taxon>
        <taxon>eudicotyledons</taxon>
        <taxon>Gunneridae</taxon>
        <taxon>Pentapetalae</taxon>
        <taxon>rosids</taxon>
        <taxon>malvids</taxon>
        <taxon>Brassicales</taxon>
        <taxon>Brassicaceae</taxon>
        <taxon>Camelineae</taxon>
        <taxon>Arabidopsis</taxon>
    </lineage>
</organism>
<dbReference type="EMBL" id="LUHQ01000001">
    <property type="protein sequence ID" value="OAP12715.1"/>
    <property type="molecule type" value="Genomic_DNA"/>
</dbReference>
<sequence>MAVVVPATAAMVIPATAAVVIPAVVIPVEVVVRRWRRLSGDGGGSCPAMVTVVVRRRWLSGGIQL</sequence>
<protein>
    <submittedName>
        <fullName evidence="1">Uncharacterized protein</fullName>
    </submittedName>
</protein>
<accession>A0A178W5C6</accession>
<name>A0A178W5C6_ARATH</name>